<sequence length="331" mass="35129">MSRRGFTLIELLVVIAIIAILIALLLPAVQQAREAARRTQCRNNLKQIGLAIHNYHDTYSTFPIGCRRDSNGGWGMTWWVGLLPGLDQGPLFNSLDMSTPSTGFGSGGNSTRIQNATIAAQLCPSSAMAQPTDWQKRSTYIGIAGATSTAAFTEGRLNNSAADCCGDRGASGNGSLSSGGMMLVNDVTRMRDASDGTSNIIMVGEAGGFLVTATFQAAIQAQHAHTITGNRIFIGGSGPHCWTMGTNGGGQRPNQRTFNLTTVRYAPNTQNYDQPGINVNFGPNNPLNSAHTGGVHCLFGDGHVSFISDNINLDTLRHACIRDDGQTIGEL</sequence>
<organism evidence="2 3">
    <name type="scientific">Planctopirus hydrillae</name>
    <dbReference type="NCBI Taxonomy" id="1841610"/>
    <lineage>
        <taxon>Bacteria</taxon>
        <taxon>Pseudomonadati</taxon>
        <taxon>Planctomycetota</taxon>
        <taxon>Planctomycetia</taxon>
        <taxon>Planctomycetales</taxon>
        <taxon>Planctomycetaceae</taxon>
        <taxon>Planctopirus</taxon>
    </lineage>
</organism>
<dbReference type="NCBIfam" id="TIGR04294">
    <property type="entry name" value="pre_pil_HX9DG"/>
    <property type="match status" value="1"/>
</dbReference>
<protein>
    <recommendedName>
        <fullName evidence="1">DUF1559 domain-containing protein</fullName>
    </recommendedName>
</protein>
<evidence type="ECO:0000313" key="2">
    <source>
        <dbReference type="EMBL" id="ODA35538.1"/>
    </source>
</evidence>
<dbReference type="Pfam" id="PF07596">
    <property type="entry name" value="SBP_bac_10"/>
    <property type="match status" value="1"/>
</dbReference>
<dbReference type="Gene3D" id="3.30.700.10">
    <property type="entry name" value="Glycoprotein, Type 4 Pilin"/>
    <property type="match status" value="1"/>
</dbReference>
<feature type="domain" description="DUF1559" evidence="1">
    <location>
        <begin position="30"/>
        <end position="313"/>
    </location>
</feature>
<evidence type="ECO:0000313" key="3">
    <source>
        <dbReference type="Proteomes" id="UP000094828"/>
    </source>
</evidence>
<name>A0A1C3EQK9_9PLAN</name>
<evidence type="ECO:0000259" key="1">
    <source>
        <dbReference type="Pfam" id="PF07596"/>
    </source>
</evidence>
<dbReference type="PANTHER" id="PTHR30093">
    <property type="entry name" value="GENERAL SECRETION PATHWAY PROTEIN G"/>
    <property type="match status" value="1"/>
</dbReference>
<dbReference type="InterPro" id="IPR027558">
    <property type="entry name" value="Pre_pil_HX9DG_C"/>
</dbReference>
<dbReference type="STRING" id="1841610.A6X21_17205"/>
<reference evidence="2 3" key="1">
    <citation type="submission" date="2016-05" db="EMBL/GenBank/DDBJ databases">
        <title>Genomic and physiological characterization of Planctopirus sp. isolated from fresh water lake.</title>
        <authorList>
            <person name="Subhash Y."/>
            <person name="Ramana C."/>
        </authorList>
    </citation>
    <scope>NUCLEOTIDE SEQUENCE [LARGE SCALE GENOMIC DNA]</scope>
    <source>
        <strain evidence="2 3">JC280</strain>
    </source>
</reference>
<accession>A0A1C3EQK9</accession>
<dbReference type="AlphaFoldDB" id="A0A1C3EQK9"/>
<dbReference type="RefSeq" id="WP_068846023.1">
    <property type="nucleotide sequence ID" value="NZ_LYDR01000033.1"/>
</dbReference>
<dbReference type="PANTHER" id="PTHR30093:SF2">
    <property type="entry name" value="TYPE II SECRETION SYSTEM PROTEIN H"/>
    <property type="match status" value="1"/>
</dbReference>
<comment type="caution">
    <text evidence="2">The sequence shown here is derived from an EMBL/GenBank/DDBJ whole genome shotgun (WGS) entry which is preliminary data.</text>
</comment>
<dbReference type="Proteomes" id="UP000094828">
    <property type="component" value="Unassembled WGS sequence"/>
</dbReference>
<dbReference type="OrthoDB" id="280382at2"/>
<dbReference type="Pfam" id="PF07963">
    <property type="entry name" value="N_methyl"/>
    <property type="match status" value="1"/>
</dbReference>
<dbReference type="EMBL" id="LYDR01000033">
    <property type="protein sequence ID" value="ODA35538.1"/>
    <property type="molecule type" value="Genomic_DNA"/>
</dbReference>
<proteinExistence type="predicted"/>
<dbReference type="InterPro" id="IPR012902">
    <property type="entry name" value="N_methyl_site"/>
</dbReference>
<dbReference type="PROSITE" id="PS00409">
    <property type="entry name" value="PROKAR_NTER_METHYL"/>
    <property type="match status" value="1"/>
</dbReference>
<keyword evidence="3" id="KW-1185">Reference proteome</keyword>
<dbReference type="NCBIfam" id="TIGR02532">
    <property type="entry name" value="IV_pilin_GFxxxE"/>
    <property type="match status" value="1"/>
</dbReference>
<dbReference type="InterPro" id="IPR011453">
    <property type="entry name" value="DUF1559"/>
</dbReference>
<dbReference type="SUPFAM" id="SSF54523">
    <property type="entry name" value="Pili subunits"/>
    <property type="match status" value="1"/>
</dbReference>
<dbReference type="InterPro" id="IPR045584">
    <property type="entry name" value="Pilin-like"/>
</dbReference>
<gene>
    <name evidence="2" type="ORF">A6X21_17205</name>
</gene>